<dbReference type="InterPro" id="IPR047927">
    <property type="entry name" value="YfhL-like"/>
</dbReference>
<dbReference type="Pfam" id="PF00037">
    <property type="entry name" value="Fer4"/>
    <property type="match status" value="1"/>
</dbReference>
<reference evidence="10 12" key="2">
    <citation type="submission" date="2017-12" db="EMBL/GenBank/DDBJ databases">
        <authorList>
            <person name="Paulsen S."/>
            <person name="Gram L.K."/>
        </authorList>
    </citation>
    <scope>NUCLEOTIDE SEQUENCE [LARGE SCALE GENOMIC DNA]</scope>
    <source>
        <strain evidence="10 12">S2897</strain>
    </source>
</reference>
<evidence type="ECO:0000256" key="1">
    <source>
        <dbReference type="ARBA" id="ARBA00022448"/>
    </source>
</evidence>
<dbReference type="PANTHER" id="PTHR24960:SF79">
    <property type="entry name" value="PHOTOSYSTEM I IRON-SULFUR CENTER"/>
    <property type="match status" value="1"/>
</dbReference>
<keyword evidence="2" id="KW-0004">4Fe-4S</keyword>
<protein>
    <submittedName>
        <fullName evidence="9">Ferredoxin</fullName>
    </submittedName>
</protein>
<dbReference type="Proteomes" id="UP000305874">
    <property type="component" value="Unassembled WGS sequence"/>
</dbReference>
<dbReference type="eggNOG" id="COG1145">
    <property type="taxonomic scope" value="Bacteria"/>
</dbReference>
<dbReference type="GeneID" id="58229352"/>
<dbReference type="FunFam" id="3.30.70.20:FF:000004">
    <property type="entry name" value="4Fe-4S ferredoxin"/>
    <property type="match status" value="1"/>
</dbReference>
<keyword evidence="3" id="KW-0479">Metal-binding</keyword>
<reference evidence="9 11" key="1">
    <citation type="journal article" date="2015" name="BMC Genomics">
        <title>Genome mining reveals unlocked bioactive potential of marine Gram-negative bacteria.</title>
        <authorList>
            <person name="Machado H."/>
            <person name="Sonnenschein E.C."/>
            <person name="Melchiorsen J."/>
            <person name="Gram L."/>
        </authorList>
    </citation>
    <scope>NUCLEOTIDE SEQUENCE [LARGE SCALE GENOMIC DNA]</scope>
    <source>
        <strain evidence="9 11">S3137</strain>
    </source>
</reference>
<keyword evidence="6" id="KW-0408">Iron</keyword>
<dbReference type="PATRIC" id="fig|151081.8.peg.2373"/>
<evidence type="ECO:0000256" key="4">
    <source>
        <dbReference type="ARBA" id="ARBA00022737"/>
    </source>
</evidence>
<keyword evidence="7" id="KW-0411">Iron-sulfur</keyword>
<evidence type="ECO:0000256" key="7">
    <source>
        <dbReference type="ARBA" id="ARBA00023014"/>
    </source>
</evidence>
<evidence type="ECO:0000313" key="9">
    <source>
        <dbReference type="EMBL" id="KJY98583.1"/>
    </source>
</evidence>
<dbReference type="PROSITE" id="PS51379">
    <property type="entry name" value="4FE4S_FER_2"/>
    <property type="match status" value="1"/>
</dbReference>
<dbReference type="PROSITE" id="PS00198">
    <property type="entry name" value="4FE4S_FER_1"/>
    <property type="match status" value="1"/>
</dbReference>
<proteinExistence type="predicted"/>
<dbReference type="EMBL" id="JXXZ01000010">
    <property type="protein sequence ID" value="KJY98583.1"/>
    <property type="molecule type" value="Genomic_DNA"/>
</dbReference>
<keyword evidence="4" id="KW-0677">Repeat</keyword>
<evidence type="ECO:0000313" key="10">
    <source>
        <dbReference type="EMBL" id="TMP86365.1"/>
    </source>
</evidence>
<dbReference type="SUPFAM" id="SSF54862">
    <property type="entry name" value="4Fe-4S ferredoxins"/>
    <property type="match status" value="1"/>
</dbReference>
<dbReference type="STRING" id="151081.TW72_12700"/>
<dbReference type="Proteomes" id="UP000033664">
    <property type="component" value="Unassembled WGS sequence"/>
</dbReference>
<evidence type="ECO:0000313" key="11">
    <source>
        <dbReference type="Proteomes" id="UP000033664"/>
    </source>
</evidence>
<reference evidence="10" key="4">
    <citation type="submission" date="2019-09" db="EMBL/GenBank/DDBJ databases">
        <title>Co-occurence of chitin degradation, pigmentation and bioactivity in marine Pseudoalteromonas.</title>
        <authorList>
            <person name="Sonnenschein E.C."/>
            <person name="Bech P.K."/>
        </authorList>
    </citation>
    <scope>NUCLEOTIDE SEQUENCE</scope>
    <source>
        <strain evidence="10">S2897</strain>
    </source>
</reference>
<evidence type="ECO:0000313" key="12">
    <source>
        <dbReference type="Proteomes" id="UP000305874"/>
    </source>
</evidence>
<dbReference type="Gene3D" id="3.30.70.20">
    <property type="match status" value="1"/>
</dbReference>
<keyword evidence="1" id="KW-0813">Transport</keyword>
<dbReference type="GO" id="GO:0051539">
    <property type="term" value="F:4 iron, 4 sulfur cluster binding"/>
    <property type="evidence" value="ECO:0007669"/>
    <property type="project" value="UniProtKB-KW"/>
</dbReference>
<evidence type="ECO:0000259" key="8">
    <source>
        <dbReference type="PROSITE" id="PS51379"/>
    </source>
</evidence>
<organism evidence="9 11">
    <name type="scientific">Pseudoalteromonas ruthenica</name>
    <dbReference type="NCBI Taxonomy" id="151081"/>
    <lineage>
        <taxon>Bacteria</taxon>
        <taxon>Pseudomonadati</taxon>
        <taxon>Pseudomonadota</taxon>
        <taxon>Gammaproteobacteria</taxon>
        <taxon>Alteromonadales</taxon>
        <taxon>Pseudoalteromonadaceae</taxon>
        <taxon>Pseudoalteromonas</taxon>
    </lineage>
</organism>
<name>A0A0F4PU70_9GAMM</name>
<dbReference type="InterPro" id="IPR017900">
    <property type="entry name" value="4Fe4S_Fe_S_CS"/>
</dbReference>
<dbReference type="InterPro" id="IPR017896">
    <property type="entry name" value="4Fe4S_Fe-S-bd"/>
</dbReference>
<sequence>MALLINDKCINCDMCEPECPNGAIFMGEEIYQIEASKCTECVGHYDQPTCVQVCPIDCIKPDPAHKESVEQLADKYVRLTEQTAHYGNT</sequence>
<keyword evidence="11" id="KW-1185">Reference proteome</keyword>
<feature type="domain" description="4Fe-4S ferredoxin-type" evidence="8">
    <location>
        <begin position="1"/>
        <end position="29"/>
    </location>
</feature>
<dbReference type="OrthoDB" id="9803397at2"/>
<reference evidence="12" key="3">
    <citation type="submission" date="2019-06" db="EMBL/GenBank/DDBJ databases">
        <title>Co-occurence of chitin degradation, pigmentation and bioactivity in marine Pseudoalteromonas.</title>
        <authorList>
            <person name="Sonnenschein E.C."/>
            <person name="Bech P.K."/>
        </authorList>
    </citation>
    <scope>NUCLEOTIDE SEQUENCE [LARGE SCALE GENOMIC DNA]</scope>
    <source>
        <strain evidence="12">S2897</strain>
    </source>
</reference>
<dbReference type="GO" id="GO:0046872">
    <property type="term" value="F:metal ion binding"/>
    <property type="evidence" value="ECO:0007669"/>
    <property type="project" value="UniProtKB-KW"/>
</dbReference>
<evidence type="ECO:0000256" key="6">
    <source>
        <dbReference type="ARBA" id="ARBA00023004"/>
    </source>
</evidence>
<evidence type="ECO:0000256" key="2">
    <source>
        <dbReference type="ARBA" id="ARBA00022485"/>
    </source>
</evidence>
<dbReference type="RefSeq" id="WP_045979700.1">
    <property type="nucleotide sequence ID" value="NZ_CP023396.1"/>
</dbReference>
<keyword evidence="5" id="KW-0249">Electron transport</keyword>
<evidence type="ECO:0000256" key="5">
    <source>
        <dbReference type="ARBA" id="ARBA00022982"/>
    </source>
</evidence>
<evidence type="ECO:0000256" key="3">
    <source>
        <dbReference type="ARBA" id="ARBA00022723"/>
    </source>
</evidence>
<dbReference type="GO" id="GO:0005737">
    <property type="term" value="C:cytoplasm"/>
    <property type="evidence" value="ECO:0007669"/>
    <property type="project" value="TreeGrafter"/>
</dbReference>
<gene>
    <name evidence="10" type="ORF">CWC05_13215</name>
    <name evidence="9" type="ORF">TW72_12700</name>
</gene>
<dbReference type="EMBL" id="PNCG01000014">
    <property type="protein sequence ID" value="TMP86365.1"/>
    <property type="molecule type" value="Genomic_DNA"/>
</dbReference>
<dbReference type="PANTHER" id="PTHR24960">
    <property type="entry name" value="PHOTOSYSTEM I IRON-SULFUR CENTER-RELATED"/>
    <property type="match status" value="1"/>
</dbReference>
<accession>A0A0F4PU70</accession>
<dbReference type="InterPro" id="IPR050157">
    <property type="entry name" value="PSI_iron-sulfur_center"/>
</dbReference>
<comment type="caution">
    <text evidence="9">The sequence shown here is derived from an EMBL/GenBank/DDBJ whole genome shotgun (WGS) entry which is preliminary data.</text>
</comment>
<dbReference type="AlphaFoldDB" id="A0A0F4PU70"/>
<dbReference type="NCBIfam" id="NF033683">
    <property type="entry name" value="di_4Fe-4S_YfhL"/>
    <property type="match status" value="1"/>
</dbReference>